<name>A0A182N8I1_9DIPT</name>
<feature type="compositionally biased region" description="Low complexity" evidence="1">
    <location>
        <begin position="61"/>
        <end position="71"/>
    </location>
</feature>
<evidence type="ECO:0000313" key="3">
    <source>
        <dbReference type="EnsemblMetazoa" id="ADIR003955-PA"/>
    </source>
</evidence>
<dbReference type="EnsemblMetazoa" id="ADIR003955-RA">
    <property type="protein sequence ID" value="ADIR003955-PA"/>
    <property type="gene ID" value="ADIR003955"/>
</dbReference>
<feature type="region of interest" description="Disordered" evidence="1">
    <location>
        <begin position="198"/>
        <end position="241"/>
    </location>
</feature>
<keyword evidence="4" id="KW-1185">Reference proteome</keyword>
<keyword evidence="2" id="KW-0732">Signal</keyword>
<dbReference type="Proteomes" id="UP000075884">
    <property type="component" value="Unassembled WGS sequence"/>
</dbReference>
<sequence length="274" mass="30594">MATIRVCYFSLVALLLLTSATHGQLSFHNDPSQNSFSIKLPAFQQSFTRYFGNQPQGALLQQQQQQQQQQQIPSTLSHPSLIGSQAQAYQQQHQQQQPLYYQPQAPSQQSQQDGLNRYVAQFPDQPHYTVQENYINPNIRLRMQQQRLVQQQQQQQQPTTYHGFGATFGAPAQSAPAAQDAAAYAAGNQQPQYEYVQQQPTGPDAQQEQLAQPQYQPTAGGQFGVRGYQQQQQQQQQQAEGDAATAAKLIGVAFSPSNEVSQVKFSSGGLKYNF</sequence>
<evidence type="ECO:0000256" key="2">
    <source>
        <dbReference type="SAM" id="SignalP"/>
    </source>
</evidence>
<protein>
    <recommendedName>
        <fullName evidence="5">DUF4794 domain-containing protein</fullName>
    </recommendedName>
</protein>
<feature type="region of interest" description="Disordered" evidence="1">
    <location>
        <begin position="58"/>
        <end position="77"/>
    </location>
</feature>
<dbReference type="AlphaFoldDB" id="A0A182N8I1"/>
<feature type="compositionally biased region" description="Low complexity" evidence="1">
    <location>
        <begin position="198"/>
        <end position="217"/>
    </location>
</feature>
<feature type="region of interest" description="Disordered" evidence="1">
    <location>
        <begin position="93"/>
        <end position="113"/>
    </location>
</feature>
<evidence type="ECO:0008006" key="5">
    <source>
        <dbReference type="Google" id="ProtNLM"/>
    </source>
</evidence>
<feature type="region of interest" description="Disordered" evidence="1">
    <location>
        <begin position="145"/>
        <end position="173"/>
    </location>
</feature>
<feature type="signal peptide" evidence="2">
    <location>
        <begin position="1"/>
        <end position="23"/>
    </location>
</feature>
<reference evidence="4" key="1">
    <citation type="submission" date="2013-03" db="EMBL/GenBank/DDBJ databases">
        <title>The Genome Sequence of Anopheles dirus WRAIR2.</title>
        <authorList>
            <consortium name="The Broad Institute Genomics Platform"/>
            <person name="Neafsey D.E."/>
            <person name="Walton C."/>
            <person name="Walker B."/>
            <person name="Young S.K."/>
            <person name="Zeng Q."/>
            <person name="Gargeya S."/>
            <person name="Fitzgerald M."/>
            <person name="Haas B."/>
            <person name="Abouelleil A."/>
            <person name="Allen A.W."/>
            <person name="Alvarado L."/>
            <person name="Arachchi H.M."/>
            <person name="Berlin A.M."/>
            <person name="Chapman S.B."/>
            <person name="Gainer-Dewar J."/>
            <person name="Goldberg J."/>
            <person name="Griggs A."/>
            <person name="Gujja S."/>
            <person name="Hansen M."/>
            <person name="Howarth C."/>
            <person name="Imamovic A."/>
            <person name="Ireland A."/>
            <person name="Larimer J."/>
            <person name="McCowan C."/>
            <person name="Murphy C."/>
            <person name="Pearson M."/>
            <person name="Poon T.W."/>
            <person name="Priest M."/>
            <person name="Roberts A."/>
            <person name="Saif S."/>
            <person name="Shea T."/>
            <person name="Sisk P."/>
            <person name="Sykes S."/>
            <person name="Wortman J."/>
            <person name="Nusbaum C."/>
            <person name="Birren B."/>
        </authorList>
    </citation>
    <scope>NUCLEOTIDE SEQUENCE [LARGE SCALE GENOMIC DNA]</scope>
    <source>
        <strain evidence="4">WRAIR2</strain>
    </source>
</reference>
<dbReference type="VEuPathDB" id="VectorBase:ADIR003955"/>
<organism evidence="3 4">
    <name type="scientific">Anopheles dirus</name>
    <dbReference type="NCBI Taxonomy" id="7168"/>
    <lineage>
        <taxon>Eukaryota</taxon>
        <taxon>Metazoa</taxon>
        <taxon>Ecdysozoa</taxon>
        <taxon>Arthropoda</taxon>
        <taxon>Hexapoda</taxon>
        <taxon>Insecta</taxon>
        <taxon>Pterygota</taxon>
        <taxon>Neoptera</taxon>
        <taxon>Endopterygota</taxon>
        <taxon>Diptera</taxon>
        <taxon>Nematocera</taxon>
        <taxon>Culicoidea</taxon>
        <taxon>Culicidae</taxon>
        <taxon>Anophelinae</taxon>
        <taxon>Anopheles</taxon>
    </lineage>
</organism>
<evidence type="ECO:0000313" key="4">
    <source>
        <dbReference type="Proteomes" id="UP000075884"/>
    </source>
</evidence>
<feature type="compositionally biased region" description="Low complexity" evidence="1">
    <location>
        <begin position="145"/>
        <end position="157"/>
    </location>
</feature>
<accession>A0A182N8I1</accession>
<dbReference type="STRING" id="7168.A0A182N8I1"/>
<feature type="compositionally biased region" description="Low complexity" evidence="1">
    <location>
        <begin position="93"/>
        <end position="112"/>
    </location>
</feature>
<reference evidence="3" key="2">
    <citation type="submission" date="2020-05" db="UniProtKB">
        <authorList>
            <consortium name="EnsemblMetazoa"/>
        </authorList>
    </citation>
    <scope>IDENTIFICATION</scope>
    <source>
        <strain evidence="3">WRAIR2</strain>
    </source>
</reference>
<evidence type="ECO:0000256" key="1">
    <source>
        <dbReference type="SAM" id="MobiDB-lite"/>
    </source>
</evidence>
<proteinExistence type="predicted"/>
<feature type="chain" id="PRO_5008129595" description="DUF4794 domain-containing protein" evidence="2">
    <location>
        <begin position="24"/>
        <end position="274"/>
    </location>
</feature>
<feature type="compositionally biased region" description="Low complexity" evidence="1">
    <location>
        <begin position="229"/>
        <end position="238"/>
    </location>
</feature>